<dbReference type="EMBL" id="BAABDM010000007">
    <property type="protein sequence ID" value="GAA4102649.1"/>
    <property type="molecule type" value="Genomic_DNA"/>
</dbReference>
<dbReference type="Proteomes" id="UP001500392">
    <property type="component" value="Unassembled WGS sequence"/>
</dbReference>
<dbReference type="Pfam" id="PF10118">
    <property type="entry name" value="Metal_hydrol"/>
    <property type="match status" value="1"/>
</dbReference>
<evidence type="ECO:0000313" key="1">
    <source>
        <dbReference type="EMBL" id="GAA4102649.1"/>
    </source>
</evidence>
<keyword evidence="2" id="KW-1185">Reference proteome</keyword>
<name>A0ABP7X313_9GAMM</name>
<proteinExistence type="predicted"/>
<keyword evidence="1" id="KW-0378">Hydrolase</keyword>
<dbReference type="PANTHER" id="PTHR39456">
    <property type="entry name" value="METAL-DEPENDENT HYDROLASE"/>
    <property type="match status" value="1"/>
</dbReference>
<sequence>MSNLEVRRIPFNFDGAEFIWNPENPAFSIMMNQITFLVIGFERYLCKAIRASEPLITDPVVAEEAKLFFEQEAVHAVAHRKHAKALIDRYPGLQDALDRTISSYDQLMEEKPLEFALAYGGGLESVFTPFFKMILDNRDVLFSGGDSRLASLFLWHFCEEIEHRSSALMVYNHVVGRYGYRIKNFRKCVRHVHSIVDMLREEFIKHVPGVPAEHFEIDPLGAVPRLDKIRSMLGVFDSQMPWHNPEKQALPAYYEEWLSHWEAGADVSNIYGKQAGATQ</sequence>
<evidence type="ECO:0000313" key="2">
    <source>
        <dbReference type="Proteomes" id="UP001500392"/>
    </source>
</evidence>
<comment type="caution">
    <text evidence="1">The sequence shown here is derived from an EMBL/GenBank/DDBJ whole genome shotgun (WGS) entry which is preliminary data.</text>
</comment>
<reference evidence="2" key="1">
    <citation type="journal article" date="2019" name="Int. J. Syst. Evol. Microbiol.">
        <title>The Global Catalogue of Microorganisms (GCM) 10K type strain sequencing project: providing services to taxonomists for standard genome sequencing and annotation.</title>
        <authorList>
            <consortium name="The Broad Institute Genomics Platform"/>
            <consortium name="The Broad Institute Genome Sequencing Center for Infectious Disease"/>
            <person name="Wu L."/>
            <person name="Ma J."/>
        </authorList>
    </citation>
    <scope>NUCLEOTIDE SEQUENCE [LARGE SCALE GENOMIC DNA]</scope>
    <source>
        <strain evidence="2">JCM 17304</strain>
    </source>
</reference>
<dbReference type="InterPro" id="IPR016516">
    <property type="entry name" value="UCP07580"/>
</dbReference>
<dbReference type="RefSeq" id="WP_344937705.1">
    <property type="nucleotide sequence ID" value="NZ_BAABDM010000007.1"/>
</dbReference>
<gene>
    <name evidence="1" type="ORF">GCM10022414_30620</name>
</gene>
<organism evidence="1 2">
    <name type="scientific">Zhongshania borealis</name>
    <dbReference type="NCBI Taxonomy" id="889488"/>
    <lineage>
        <taxon>Bacteria</taxon>
        <taxon>Pseudomonadati</taxon>
        <taxon>Pseudomonadota</taxon>
        <taxon>Gammaproteobacteria</taxon>
        <taxon>Cellvibrionales</taxon>
        <taxon>Spongiibacteraceae</taxon>
        <taxon>Zhongshania</taxon>
    </lineage>
</organism>
<dbReference type="GO" id="GO:0016787">
    <property type="term" value="F:hydrolase activity"/>
    <property type="evidence" value="ECO:0007669"/>
    <property type="project" value="UniProtKB-KW"/>
</dbReference>
<dbReference type="PANTHER" id="PTHR39456:SF1">
    <property type="entry name" value="METAL-DEPENDENT HYDROLASE"/>
    <property type="match status" value="1"/>
</dbReference>
<accession>A0ABP7X313</accession>
<protein>
    <submittedName>
        <fullName evidence="1">Metal-dependent hydrolase</fullName>
    </submittedName>
</protein>